<protein>
    <submittedName>
        <fullName evidence="1">Uncharacterized protein</fullName>
    </submittedName>
</protein>
<evidence type="ECO:0000313" key="1">
    <source>
        <dbReference type="EMBL" id="ATL64872.1"/>
    </source>
</evidence>
<proteinExistence type="predicted"/>
<dbReference type="GeneID" id="88355844"/>
<reference evidence="1 2" key="1">
    <citation type="submission" date="2017-10" db="EMBL/GenBank/DDBJ databases">
        <title>Comparative genomics between pathogenic Norcardia.</title>
        <authorList>
            <person name="Zeng L."/>
        </authorList>
    </citation>
    <scope>NUCLEOTIDE SEQUENCE [LARGE SCALE GENOMIC DNA]</scope>
    <source>
        <strain evidence="1 2">NC_YFY_NT001</strain>
    </source>
</reference>
<organism evidence="1 2">
    <name type="scientific">Nocardia terpenica</name>
    <dbReference type="NCBI Taxonomy" id="455432"/>
    <lineage>
        <taxon>Bacteria</taxon>
        <taxon>Bacillati</taxon>
        <taxon>Actinomycetota</taxon>
        <taxon>Actinomycetes</taxon>
        <taxon>Mycobacteriales</taxon>
        <taxon>Nocardiaceae</taxon>
        <taxon>Nocardia</taxon>
    </lineage>
</organism>
<dbReference type="KEGG" id="ntp:CRH09_00085"/>
<dbReference type="AlphaFoldDB" id="A0A291RCN3"/>
<evidence type="ECO:0000313" key="2">
    <source>
        <dbReference type="Proteomes" id="UP000221961"/>
    </source>
</evidence>
<name>A0A291RCN3_9NOCA</name>
<accession>A0A291RCN3</accession>
<dbReference type="RefSeq" id="WP_098692202.1">
    <property type="nucleotide sequence ID" value="NZ_CP023778.1"/>
</dbReference>
<dbReference type="EMBL" id="CP023778">
    <property type="protein sequence ID" value="ATL64872.1"/>
    <property type="molecule type" value="Genomic_DNA"/>
</dbReference>
<dbReference type="Proteomes" id="UP000221961">
    <property type="component" value="Chromosome"/>
</dbReference>
<sequence length="104" mass="11425">MTGEDFAPASAAAARAHLSGGGAATPLPFGPIRPEHATAGWELRGDSREWWLQCRHGFYDMEIRATAQRSCAMRVRREGALVREASASSVEYAKLLGQQWITEH</sequence>
<gene>
    <name evidence="1" type="ORF">CRH09_00085</name>
</gene>